<dbReference type="Pfam" id="PF00186">
    <property type="entry name" value="DHFR_1"/>
    <property type="match status" value="1"/>
</dbReference>
<dbReference type="InterPro" id="IPR001796">
    <property type="entry name" value="DHFR_dom"/>
</dbReference>
<dbReference type="PROSITE" id="PS00075">
    <property type="entry name" value="DHFR_1"/>
    <property type="match status" value="1"/>
</dbReference>
<dbReference type="RefSeq" id="WP_218391063.1">
    <property type="nucleotide sequence ID" value="NZ_JAHUZE010000001.1"/>
</dbReference>
<dbReference type="EC" id="1.5.1.3" evidence="3 8"/>
<evidence type="ECO:0000256" key="2">
    <source>
        <dbReference type="ARBA" id="ARBA00009539"/>
    </source>
</evidence>
<feature type="domain" description="DHFR" evidence="10">
    <location>
        <begin position="1"/>
        <end position="157"/>
    </location>
</feature>
<dbReference type="CDD" id="cd00209">
    <property type="entry name" value="DHFR"/>
    <property type="match status" value="1"/>
</dbReference>
<protein>
    <recommendedName>
        <fullName evidence="3 8">Dihydrofolate reductase</fullName>
        <ecNumber evidence="3 8">1.5.1.3</ecNumber>
    </recommendedName>
</protein>
<evidence type="ECO:0000256" key="7">
    <source>
        <dbReference type="ARBA" id="ARBA00025067"/>
    </source>
</evidence>
<evidence type="ECO:0000259" key="10">
    <source>
        <dbReference type="PROSITE" id="PS51330"/>
    </source>
</evidence>
<keyword evidence="5 8" id="KW-0521">NADP</keyword>
<comment type="catalytic activity">
    <reaction evidence="8">
        <text>(6S)-5,6,7,8-tetrahydrofolate + NADP(+) = 7,8-dihydrofolate + NADPH + H(+)</text>
        <dbReference type="Rhea" id="RHEA:15009"/>
        <dbReference type="ChEBI" id="CHEBI:15378"/>
        <dbReference type="ChEBI" id="CHEBI:57451"/>
        <dbReference type="ChEBI" id="CHEBI:57453"/>
        <dbReference type="ChEBI" id="CHEBI:57783"/>
        <dbReference type="ChEBI" id="CHEBI:58349"/>
        <dbReference type="EC" id="1.5.1.3"/>
    </reaction>
</comment>
<evidence type="ECO:0000256" key="1">
    <source>
        <dbReference type="ARBA" id="ARBA00004903"/>
    </source>
</evidence>
<dbReference type="PANTHER" id="PTHR48069:SF3">
    <property type="entry name" value="DIHYDROFOLATE REDUCTASE"/>
    <property type="match status" value="1"/>
</dbReference>
<dbReference type="InterPro" id="IPR012259">
    <property type="entry name" value="DHFR"/>
</dbReference>
<accession>A0ABS6T0Y1</accession>
<dbReference type="InterPro" id="IPR017925">
    <property type="entry name" value="DHFR_CS"/>
</dbReference>
<organism evidence="11 12">
    <name type="scientific">Maritimibacter dapengensis</name>
    <dbReference type="NCBI Taxonomy" id="2836868"/>
    <lineage>
        <taxon>Bacteria</taxon>
        <taxon>Pseudomonadati</taxon>
        <taxon>Pseudomonadota</taxon>
        <taxon>Alphaproteobacteria</taxon>
        <taxon>Rhodobacterales</taxon>
        <taxon>Roseobacteraceae</taxon>
        <taxon>Maritimibacter</taxon>
    </lineage>
</organism>
<evidence type="ECO:0000256" key="5">
    <source>
        <dbReference type="ARBA" id="ARBA00022857"/>
    </source>
</evidence>
<proteinExistence type="inferred from homology"/>
<evidence type="ECO:0000256" key="9">
    <source>
        <dbReference type="RuleBase" id="RU004474"/>
    </source>
</evidence>
<keyword evidence="6 8" id="KW-0560">Oxidoreductase</keyword>
<gene>
    <name evidence="11" type="ORF">KJP28_04745</name>
</gene>
<evidence type="ECO:0000313" key="12">
    <source>
        <dbReference type="Proteomes" id="UP000756530"/>
    </source>
</evidence>
<name>A0ABS6T0Y1_9RHOB</name>
<dbReference type="PROSITE" id="PS51330">
    <property type="entry name" value="DHFR_2"/>
    <property type="match status" value="1"/>
</dbReference>
<evidence type="ECO:0000256" key="8">
    <source>
        <dbReference type="PIRNR" id="PIRNR000194"/>
    </source>
</evidence>
<dbReference type="PANTHER" id="PTHR48069">
    <property type="entry name" value="DIHYDROFOLATE REDUCTASE"/>
    <property type="match status" value="1"/>
</dbReference>
<keyword evidence="12" id="KW-1185">Reference proteome</keyword>
<dbReference type="EMBL" id="JAHUZE010000001">
    <property type="protein sequence ID" value="MBV7378221.1"/>
    <property type="molecule type" value="Genomic_DNA"/>
</dbReference>
<evidence type="ECO:0000256" key="6">
    <source>
        <dbReference type="ARBA" id="ARBA00023002"/>
    </source>
</evidence>
<comment type="pathway">
    <text evidence="1 8">Cofactor biosynthesis; tetrahydrofolate biosynthesis; 5,6,7,8-tetrahydrofolate from 7,8-dihydrofolate: step 1/1.</text>
</comment>
<keyword evidence="4 8" id="KW-0554">One-carbon metabolism</keyword>
<evidence type="ECO:0000256" key="3">
    <source>
        <dbReference type="ARBA" id="ARBA00012856"/>
    </source>
</evidence>
<comment type="similarity">
    <text evidence="2 8 9">Belongs to the dihydrofolate reductase family.</text>
</comment>
<dbReference type="Proteomes" id="UP000756530">
    <property type="component" value="Unassembled WGS sequence"/>
</dbReference>
<evidence type="ECO:0000313" key="11">
    <source>
        <dbReference type="EMBL" id="MBV7378221.1"/>
    </source>
</evidence>
<reference evidence="11 12" key="1">
    <citation type="submission" date="2021-05" db="EMBL/GenBank/DDBJ databases">
        <title>Culturable bacteria isolated from Daya Bay.</title>
        <authorList>
            <person name="Zheng W."/>
            <person name="Yu S."/>
            <person name="Huang Y."/>
        </authorList>
    </citation>
    <scope>NUCLEOTIDE SEQUENCE [LARGE SCALE GENOMIC DNA]</scope>
    <source>
        <strain evidence="11 12">DP4N28-5</strain>
    </source>
</reference>
<evidence type="ECO:0000256" key="4">
    <source>
        <dbReference type="ARBA" id="ARBA00022563"/>
    </source>
</evidence>
<dbReference type="PIRSF" id="PIRSF000194">
    <property type="entry name" value="DHFR"/>
    <property type="match status" value="1"/>
</dbReference>
<comment type="caution">
    <text evidence="11">The sequence shown here is derived from an EMBL/GenBank/DDBJ whole genome shotgun (WGS) entry which is preliminary data.</text>
</comment>
<sequence>MLTLIVARAANGAIGKDGDIPWHAPEDLAMFQRETRGGAIIMGRKTWVSLPVKPLKGRMNCVISRDTSLTEHVFAKPEAAIEAAYAAGYHRVYGIGGAGIYQAMLPMADRLMITEVETEVIGADAFFPDFEDREWREVSARILRDRGPKCTLRELMNQNVQNQPHNY</sequence>
<comment type="function">
    <text evidence="7 8">Key enzyme in folate metabolism. Catalyzes an essential reaction for de novo glycine and purine synthesis, and for DNA precursor synthesis.</text>
</comment>